<dbReference type="RefSeq" id="WP_283823573.1">
    <property type="nucleotide sequence ID" value="NZ_JASDAY010000016.1"/>
</dbReference>
<dbReference type="AlphaFoldDB" id="A0AAJ1PRI3"/>
<evidence type="ECO:0000313" key="7">
    <source>
        <dbReference type="EMBL" id="MDJ1646007.1"/>
    </source>
</evidence>
<evidence type="ECO:0000313" key="8">
    <source>
        <dbReference type="Proteomes" id="UP001224428"/>
    </source>
</evidence>
<dbReference type="GO" id="GO:0006654">
    <property type="term" value="P:phosphatidic acid biosynthetic process"/>
    <property type="evidence" value="ECO:0007669"/>
    <property type="project" value="TreeGrafter"/>
</dbReference>
<evidence type="ECO:0000256" key="1">
    <source>
        <dbReference type="ARBA" id="ARBA00005189"/>
    </source>
</evidence>
<evidence type="ECO:0000256" key="2">
    <source>
        <dbReference type="ARBA" id="ARBA00022516"/>
    </source>
</evidence>
<feature type="domain" description="Phospholipid/glycerol acyltransferase" evidence="6">
    <location>
        <begin position="72"/>
        <end position="197"/>
    </location>
</feature>
<dbReference type="Proteomes" id="UP001224428">
    <property type="component" value="Unassembled WGS sequence"/>
</dbReference>
<sequence length="249" mass="28851">MTVRARLFWNALCLFFIFKKINKLAKKKRKSEFDFTLQSRYNSLLKHVGKILKIYNIKVEVKGYENLHKTPALLTPNHTSNLDVLVLMYALRKRSFEPGVENSILTFIAKIELVKKRTIRNAMELIDTFLIDRSKRREALEQVDKFANYVKTNKTYGVIFPEGTRTKTGEMNEFKGGAFKAAQSEYLPIIPVSIINGFKADDINRKQKRIIKVIFHPAIKPISFISQERSALAKRVQNIVEQGIKENEK</sequence>
<reference evidence="7" key="1">
    <citation type="submission" date="2023-05" db="EMBL/GenBank/DDBJ databases">
        <title>Mycoplasma phocimorsus sp. nov., isolated from Scandinavian patients with seal finger or septic arthritis after contact with seals.</title>
        <authorList>
            <person name="Skafte-Holm A."/>
            <person name="Pedersen T.R."/>
            <person name="Froelund M."/>
            <person name="Stegger M."/>
            <person name="Qvortrup K."/>
            <person name="Michaels D.L."/>
            <person name="Brown D.R."/>
            <person name="Jensen J.S."/>
        </authorList>
    </citation>
    <scope>NUCLEOTIDE SEQUENCE</scope>
    <source>
        <strain evidence="7">M5725</strain>
    </source>
</reference>
<dbReference type="SMART" id="SM00563">
    <property type="entry name" value="PlsC"/>
    <property type="match status" value="1"/>
</dbReference>
<comment type="pathway">
    <text evidence="1">Lipid metabolism.</text>
</comment>
<protein>
    <submittedName>
        <fullName evidence="7">Lysophospholipid acyltransferase family protein</fullName>
    </submittedName>
</protein>
<dbReference type="CDD" id="cd07989">
    <property type="entry name" value="LPLAT_AGPAT-like"/>
    <property type="match status" value="1"/>
</dbReference>
<dbReference type="GO" id="GO:0003841">
    <property type="term" value="F:1-acylglycerol-3-phosphate O-acyltransferase activity"/>
    <property type="evidence" value="ECO:0007669"/>
    <property type="project" value="TreeGrafter"/>
</dbReference>
<evidence type="ECO:0000256" key="5">
    <source>
        <dbReference type="ARBA" id="ARBA00023315"/>
    </source>
</evidence>
<dbReference type="PANTHER" id="PTHR10434:SF64">
    <property type="entry name" value="1-ACYL-SN-GLYCEROL-3-PHOSPHATE ACYLTRANSFERASE-RELATED"/>
    <property type="match status" value="1"/>
</dbReference>
<evidence type="ECO:0000256" key="3">
    <source>
        <dbReference type="ARBA" id="ARBA00022679"/>
    </source>
</evidence>
<evidence type="ECO:0000259" key="6">
    <source>
        <dbReference type="SMART" id="SM00563"/>
    </source>
</evidence>
<gene>
    <name evidence="7" type="ORF">QLQ80_02870</name>
</gene>
<evidence type="ECO:0000256" key="4">
    <source>
        <dbReference type="ARBA" id="ARBA00023098"/>
    </source>
</evidence>
<dbReference type="InterPro" id="IPR002123">
    <property type="entry name" value="Plipid/glycerol_acylTrfase"/>
</dbReference>
<dbReference type="SUPFAM" id="SSF69593">
    <property type="entry name" value="Glycerol-3-phosphate (1)-acyltransferase"/>
    <property type="match status" value="1"/>
</dbReference>
<proteinExistence type="predicted"/>
<comment type="caution">
    <text evidence="7">The sequence shown here is derived from an EMBL/GenBank/DDBJ whole genome shotgun (WGS) entry which is preliminary data.</text>
</comment>
<dbReference type="Pfam" id="PF01553">
    <property type="entry name" value="Acyltransferase"/>
    <property type="match status" value="1"/>
</dbReference>
<keyword evidence="4" id="KW-0443">Lipid metabolism</keyword>
<dbReference type="PANTHER" id="PTHR10434">
    <property type="entry name" value="1-ACYL-SN-GLYCEROL-3-PHOSPHATE ACYLTRANSFERASE"/>
    <property type="match status" value="1"/>
</dbReference>
<accession>A0AAJ1PRI3</accession>
<dbReference type="EMBL" id="JASDDP010000024">
    <property type="protein sequence ID" value="MDJ1646007.1"/>
    <property type="molecule type" value="Genomic_DNA"/>
</dbReference>
<organism evidence="7 8">
    <name type="scientific">Mycoplasma phocimorsus</name>
    <dbReference type="NCBI Taxonomy" id="3045839"/>
    <lineage>
        <taxon>Bacteria</taxon>
        <taxon>Bacillati</taxon>
        <taxon>Mycoplasmatota</taxon>
        <taxon>Mollicutes</taxon>
        <taxon>Mycoplasmataceae</taxon>
        <taxon>Mycoplasma</taxon>
    </lineage>
</organism>
<name>A0AAJ1PRI3_9MOLU</name>
<keyword evidence="5 7" id="KW-0012">Acyltransferase</keyword>
<keyword evidence="2" id="KW-0444">Lipid biosynthesis</keyword>
<keyword evidence="8" id="KW-1185">Reference proteome</keyword>
<keyword evidence="3" id="KW-0808">Transferase</keyword>